<dbReference type="Proteomes" id="UP000535589">
    <property type="component" value="Unassembled WGS sequence"/>
</dbReference>
<sequence>MDDLEFRRRVLSDPRQRDDDIKRALGGNDANGKFFDDVLDLDAQIKQAMTIDVPDDLADKILFSQTSTAEAQIAQRSRWFKRTVGLAASIAFVGGLLVGQINWSNIVISSAEASLASTAIQHVVEEDPFVRHLDEKVSTSQINAKLAPFGYQLTSSFPYPVYYLNHCGFGSSNALHMVFQGPQGKVTLFFTKIDSHENMAFSEDGFDGLVSPVDKASLILVGEHGEALGSIAHTLETMLRPLTATN</sequence>
<dbReference type="Pfam" id="PF11859">
    <property type="entry name" value="DUF3379"/>
    <property type="match status" value="1"/>
</dbReference>
<keyword evidence="2" id="KW-1185">Reference proteome</keyword>
<dbReference type="RefSeq" id="WP_168836353.1">
    <property type="nucleotide sequence ID" value="NZ_JABAIK010000008.1"/>
</dbReference>
<dbReference type="InterPro" id="IPR021806">
    <property type="entry name" value="DUF3379"/>
</dbReference>
<organism evidence="1 2">
    <name type="scientific">Vibrio agarilyticus</name>
    <dbReference type="NCBI Taxonomy" id="2726741"/>
    <lineage>
        <taxon>Bacteria</taxon>
        <taxon>Pseudomonadati</taxon>
        <taxon>Pseudomonadota</taxon>
        <taxon>Gammaproteobacteria</taxon>
        <taxon>Vibrionales</taxon>
        <taxon>Vibrionaceae</taxon>
        <taxon>Vibrio</taxon>
    </lineage>
</organism>
<dbReference type="EMBL" id="JABAIK010000008">
    <property type="protein sequence ID" value="NLS13265.1"/>
    <property type="molecule type" value="Genomic_DNA"/>
</dbReference>
<evidence type="ECO:0000313" key="2">
    <source>
        <dbReference type="Proteomes" id="UP000535589"/>
    </source>
</evidence>
<gene>
    <name evidence="1" type="ORF">HGP28_10215</name>
</gene>
<proteinExistence type="predicted"/>
<protein>
    <submittedName>
        <fullName evidence="1">DUF3379 domain-containing protein</fullName>
    </submittedName>
</protein>
<name>A0A7X8TQZ5_9VIBR</name>
<comment type="caution">
    <text evidence="1">The sequence shown here is derived from an EMBL/GenBank/DDBJ whole genome shotgun (WGS) entry which is preliminary data.</text>
</comment>
<evidence type="ECO:0000313" key="1">
    <source>
        <dbReference type="EMBL" id="NLS13265.1"/>
    </source>
</evidence>
<accession>A0A7X8TQZ5</accession>
<reference evidence="1 2" key="1">
    <citation type="submission" date="2020-04" db="EMBL/GenBank/DDBJ databases">
        <title>Vibrio sp. SM6, a novel species isolated from seawater.</title>
        <authorList>
            <person name="Wang X."/>
        </authorList>
    </citation>
    <scope>NUCLEOTIDE SEQUENCE [LARGE SCALE GENOMIC DNA]</scope>
    <source>
        <strain evidence="1 2">SM6</strain>
    </source>
</reference>
<dbReference type="AlphaFoldDB" id="A0A7X8TQZ5"/>